<dbReference type="EMBL" id="CP002382">
    <property type="protein sequence ID" value="AEP09039.1"/>
    <property type="molecule type" value="Genomic_DNA"/>
</dbReference>
<proteinExistence type="predicted"/>
<dbReference type="OrthoDB" id="9861151at2"/>
<dbReference type="Proteomes" id="UP000009286">
    <property type="component" value="Chromosome"/>
</dbReference>
<evidence type="ECO:0000313" key="3">
    <source>
        <dbReference type="Proteomes" id="UP000009286"/>
    </source>
</evidence>
<feature type="compositionally biased region" description="Polar residues" evidence="1">
    <location>
        <begin position="37"/>
        <end position="48"/>
    </location>
</feature>
<keyword evidence="3" id="KW-1185">Reference proteome</keyword>
<evidence type="ECO:0000313" key="2">
    <source>
        <dbReference type="EMBL" id="AEP09039.1"/>
    </source>
</evidence>
<accession>G2KPD8</accession>
<name>G2KPD8_MICAA</name>
<gene>
    <name evidence="2" type="ordered locus">MICA_705</name>
</gene>
<reference evidence="2 3" key="1">
    <citation type="journal article" date="2011" name="BMC Genomics">
        <title>Genomic insights into an obligate epibiotic bacterial predator: Micavibrio aeruginosavorus ARL-13.</title>
        <authorList>
            <person name="Wang Z."/>
            <person name="Kadouri D."/>
            <person name="Wu M."/>
        </authorList>
    </citation>
    <scope>NUCLEOTIDE SEQUENCE [LARGE SCALE GENOMIC DNA]</scope>
    <source>
        <strain evidence="2 3">ARL-13</strain>
    </source>
</reference>
<protein>
    <submittedName>
        <fullName evidence="2">Uncharacterized protein</fullName>
    </submittedName>
</protein>
<dbReference type="KEGG" id="mai:MICA_705"/>
<dbReference type="RefSeq" id="WP_014102262.1">
    <property type="nucleotide sequence ID" value="NC_016026.1"/>
</dbReference>
<evidence type="ECO:0000256" key="1">
    <source>
        <dbReference type="SAM" id="MobiDB-lite"/>
    </source>
</evidence>
<dbReference type="STRING" id="856793.MICA_705"/>
<sequence>MSNRLKDNVIGTIVQAQSLHPLIAEATISTHLGGQDLNASAQATNTPAPTVPKNDMPSM</sequence>
<organism evidence="2 3">
    <name type="scientific">Micavibrio aeruginosavorus (strain ARL-13)</name>
    <dbReference type="NCBI Taxonomy" id="856793"/>
    <lineage>
        <taxon>Bacteria</taxon>
        <taxon>Pseudomonadati</taxon>
        <taxon>Bdellovibrionota</taxon>
        <taxon>Bdellovibrionia</taxon>
        <taxon>Bdellovibrionales</taxon>
        <taxon>Pseudobdellovibrionaceae</taxon>
        <taxon>Micavibrio</taxon>
    </lineage>
</organism>
<dbReference type="HOGENOM" id="CLU_2955320_0_0_5"/>
<dbReference type="AlphaFoldDB" id="G2KPD8"/>
<feature type="region of interest" description="Disordered" evidence="1">
    <location>
        <begin position="37"/>
        <end position="59"/>
    </location>
</feature>